<dbReference type="InterPro" id="IPR012347">
    <property type="entry name" value="Ferritin-like"/>
</dbReference>
<dbReference type="RefSeq" id="WP_326506668.1">
    <property type="nucleotide sequence ID" value="NZ_JAWIIV010000009.1"/>
</dbReference>
<dbReference type="CDD" id="cd00657">
    <property type="entry name" value="Ferritin_like"/>
    <property type="match status" value="1"/>
</dbReference>
<dbReference type="InterPro" id="IPR009078">
    <property type="entry name" value="Ferritin-like_SF"/>
</dbReference>
<accession>A0ABU6J9J3</accession>
<evidence type="ECO:0000313" key="2">
    <source>
        <dbReference type="Proteomes" id="UP001352263"/>
    </source>
</evidence>
<gene>
    <name evidence="1" type="ORF">RY831_12390</name>
</gene>
<dbReference type="Proteomes" id="UP001352263">
    <property type="component" value="Unassembled WGS sequence"/>
</dbReference>
<reference evidence="1 2" key="1">
    <citation type="submission" date="2023-10" db="EMBL/GenBank/DDBJ databases">
        <title>Noviherbaspirillum sp. CPCC 100848 genome assembly.</title>
        <authorList>
            <person name="Li X.Y."/>
            <person name="Fang X.M."/>
        </authorList>
    </citation>
    <scope>NUCLEOTIDE SEQUENCE [LARGE SCALE GENOMIC DNA]</scope>
    <source>
        <strain evidence="1 2">CPCC 100848</strain>
    </source>
</reference>
<sequence length="260" mass="27483">MKEQPKMGVNRTGAQMSPFDSTEMKSGIDAMMPPAPGDMSAMAAMRSSYIVESDTVGSVPVPGSVKGMLQTGMSALTGNTPQLLIDKLGERLAFERTGTRLYDALITKVAAVEEEGIGTISGERLMQIRNDEAMHVGLVADAIVRLGADPTCMTPCADLVGVESLGLMQVLTDPRTTVAQSLHAILVAEMTDNNGWETLIALAEAQGHDDIANDFRTALANERDHLQQIQRWFDEAILGDSLPASGASGTAGGDASPSIH</sequence>
<comment type="caution">
    <text evidence="1">The sequence shown here is derived from an EMBL/GenBank/DDBJ whole genome shotgun (WGS) entry which is preliminary data.</text>
</comment>
<dbReference type="Gene3D" id="1.20.1260.10">
    <property type="match status" value="1"/>
</dbReference>
<evidence type="ECO:0000313" key="1">
    <source>
        <dbReference type="EMBL" id="MEC4719952.1"/>
    </source>
</evidence>
<protein>
    <submittedName>
        <fullName evidence="1">Ferritin-like domain-containing protein</fullName>
    </submittedName>
</protein>
<proteinExistence type="predicted"/>
<dbReference type="EMBL" id="JAWIIV010000009">
    <property type="protein sequence ID" value="MEC4719952.1"/>
    <property type="molecule type" value="Genomic_DNA"/>
</dbReference>
<organism evidence="1 2">
    <name type="scientific">Noviherbaspirillum album</name>
    <dbReference type="NCBI Taxonomy" id="3080276"/>
    <lineage>
        <taxon>Bacteria</taxon>
        <taxon>Pseudomonadati</taxon>
        <taxon>Pseudomonadota</taxon>
        <taxon>Betaproteobacteria</taxon>
        <taxon>Burkholderiales</taxon>
        <taxon>Oxalobacteraceae</taxon>
        <taxon>Noviherbaspirillum</taxon>
    </lineage>
</organism>
<name>A0ABU6J9J3_9BURK</name>
<keyword evidence="2" id="KW-1185">Reference proteome</keyword>
<dbReference type="SUPFAM" id="SSF47240">
    <property type="entry name" value="Ferritin-like"/>
    <property type="match status" value="1"/>
</dbReference>